<evidence type="ECO:0000256" key="2">
    <source>
        <dbReference type="SAM" id="SignalP"/>
    </source>
</evidence>
<name>A0A857JFJ7_9BURK</name>
<dbReference type="EMBL" id="CP047650">
    <property type="protein sequence ID" value="QHJ01713.1"/>
    <property type="molecule type" value="Genomic_DNA"/>
</dbReference>
<protein>
    <submittedName>
        <fullName evidence="3">Tripartite tricarboxylate transporter substrate binding protein</fullName>
    </submittedName>
</protein>
<keyword evidence="4" id="KW-1185">Reference proteome</keyword>
<dbReference type="PANTHER" id="PTHR42928">
    <property type="entry name" value="TRICARBOXYLATE-BINDING PROTEIN"/>
    <property type="match status" value="1"/>
</dbReference>
<dbReference type="Gene3D" id="3.40.190.150">
    <property type="entry name" value="Bordetella uptake gene, domain 1"/>
    <property type="match status" value="1"/>
</dbReference>
<accession>A0A857JFJ7</accession>
<dbReference type="PIRSF" id="PIRSF017082">
    <property type="entry name" value="YflP"/>
    <property type="match status" value="1"/>
</dbReference>
<feature type="chain" id="PRO_5032629408" evidence="2">
    <location>
        <begin position="21"/>
        <end position="322"/>
    </location>
</feature>
<dbReference type="Pfam" id="PF03401">
    <property type="entry name" value="TctC"/>
    <property type="match status" value="1"/>
</dbReference>
<dbReference type="CDD" id="cd13578">
    <property type="entry name" value="PBP2_Bug27"/>
    <property type="match status" value="1"/>
</dbReference>
<evidence type="ECO:0000313" key="4">
    <source>
        <dbReference type="Proteomes" id="UP000464787"/>
    </source>
</evidence>
<dbReference type="InterPro" id="IPR042100">
    <property type="entry name" value="Bug_dom1"/>
</dbReference>
<keyword evidence="2" id="KW-0732">Signal</keyword>
<gene>
    <name evidence="3" type="ORF">GT347_25575</name>
</gene>
<evidence type="ECO:0000256" key="1">
    <source>
        <dbReference type="ARBA" id="ARBA00006987"/>
    </source>
</evidence>
<reference evidence="3 4" key="1">
    <citation type="submission" date="2020-01" db="EMBL/GenBank/DDBJ databases">
        <title>Genome sequencing of strain KACC 21265.</title>
        <authorList>
            <person name="Heo J."/>
            <person name="Kim S.-J."/>
            <person name="Kim J.-S."/>
            <person name="Hong S.-B."/>
            <person name="Kwon S.-W."/>
        </authorList>
    </citation>
    <scope>NUCLEOTIDE SEQUENCE [LARGE SCALE GENOMIC DNA]</scope>
    <source>
        <strain evidence="3 4">KACC 21265</strain>
    </source>
</reference>
<comment type="similarity">
    <text evidence="1">Belongs to the UPF0065 (bug) family.</text>
</comment>
<sequence length="322" mass="33467">MLRRALLCAVVVAAASAAVAQEPAFPAKPIRIIVPYVPGGTTDLLARVVGQQLSERLGQPVLVENRPGVNGMIGADAVAKAAPDGYTLGIASPGTHAANATLYKNVSYDTLKDFTPITLAVSAPMILVANPSLNAKTVKDVIAAAKADPGGIAYASGGSGSSQHLAMEQFTHMAGIRMTHVAYKGSSNSYTDLLGGRVKLEFDVLPTAMPHVRSGKLLALATASAKRLPQLPDVPTVAESGVPGYEATSWYGFVGPAGMPRPVLDKLHAEIVRALQQPQVAETLTKAGVLIVGSSPAEFGSFIRSETEKARKVIEDAGIKPD</sequence>
<dbReference type="PANTHER" id="PTHR42928:SF5">
    <property type="entry name" value="BLR1237 PROTEIN"/>
    <property type="match status" value="1"/>
</dbReference>
<dbReference type="SUPFAM" id="SSF53850">
    <property type="entry name" value="Periplasmic binding protein-like II"/>
    <property type="match status" value="1"/>
</dbReference>
<dbReference type="InterPro" id="IPR005064">
    <property type="entry name" value="BUG"/>
</dbReference>
<dbReference type="Proteomes" id="UP000464787">
    <property type="component" value="Chromosome"/>
</dbReference>
<dbReference type="KEGG" id="xyk:GT347_25575"/>
<evidence type="ECO:0000313" key="3">
    <source>
        <dbReference type="EMBL" id="QHJ01713.1"/>
    </source>
</evidence>
<dbReference type="AlphaFoldDB" id="A0A857JFJ7"/>
<organism evidence="3 4">
    <name type="scientific">Xylophilus rhododendri</name>
    <dbReference type="NCBI Taxonomy" id="2697032"/>
    <lineage>
        <taxon>Bacteria</taxon>
        <taxon>Pseudomonadati</taxon>
        <taxon>Pseudomonadota</taxon>
        <taxon>Betaproteobacteria</taxon>
        <taxon>Burkholderiales</taxon>
        <taxon>Xylophilus</taxon>
    </lineage>
</organism>
<proteinExistence type="inferred from homology"/>
<dbReference type="Gene3D" id="3.40.190.10">
    <property type="entry name" value="Periplasmic binding protein-like II"/>
    <property type="match status" value="1"/>
</dbReference>
<feature type="signal peptide" evidence="2">
    <location>
        <begin position="1"/>
        <end position="20"/>
    </location>
</feature>